<evidence type="ECO:0000313" key="3">
    <source>
        <dbReference type="Proteomes" id="UP000518605"/>
    </source>
</evidence>
<proteinExistence type="predicted"/>
<keyword evidence="3" id="KW-1185">Reference proteome</keyword>
<feature type="transmembrane region" description="Helical" evidence="1">
    <location>
        <begin position="12"/>
        <end position="29"/>
    </location>
</feature>
<accession>A0A7W5C9T0</accession>
<sequence>MKLLTYFTRTLLVITTLGAILLLALAFLFNDTGEPAIKLLAIWGIYPLIGLILFFVNELLLRKAFAKDSFRRAYGIFWACVAGVGCVWAIIAFF</sequence>
<comment type="caution">
    <text evidence="2">The sequence shown here is derived from an EMBL/GenBank/DDBJ whole genome shotgun (WGS) entry which is preliminary data.</text>
</comment>
<dbReference type="RefSeq" id="WP_183565899.1">
    <property type="nucleotide sequence ID" value="NZ_CBCSLB010000010.1"/>
</dbReference>
<dbReference type="EMBL" id="JACHXW010000011">
    <property type="protein sequence ID" value="MBB3153740.1"/>
    <property type="molecule type" value="Genomic_DNA"/>
</dbReference>
<dbReference type="Proteomes" id="UP000518605">
    <property type="component" value="Unassembled WGS sequence"/>
</dbReference>
<evidence type="ECO:0000313" key="2">
    <source>
        <dbReference type="EMBL" id="MBB3153740.1"/>
    </source>
</evidence>
<keyword evidence="1" id="KW-1133">Transmembrane helix</keyword>
<dbReference type="AlphaFoldDB" id="A0A7W5C9T0"/>
<gene>
    <name evidence="2" type="ORF">FHS16_003815</name>
</gene>
<keyword evidence="1" id="KW-0472">Membrane</keyword>
<organism evidence="2 3">
    <name type="scientific">Paenibacillus endophyticus</name>
    <dbReference type="NCBI Taxonomy" id="1294268"/>
    <lineage>
        <taxon>Bacteria</taxon>
        <taxon>Bacillati</taxon>
        <taxon>Bacillota</taxon>
        <taxon>Bacilli</taxon>
        <taxon>Bacillales</taxon>
        <taxon>Paenibacillaceae</taxon>
        <taxon>Paenibacillus</taxon>
    </lineage>
</organism>
<keyword evidence="1" id="KW-0812">Transmembrane</keyword>
<feature type="transmembrane region" description="Helical" evidence="1">
    <location>
        <begin position="73"/>
        <end position="93"/>
    </location>
</feature>
<reference evidence="2 3" key="1">
    <citation type="submission" date="2020-08" db="EMBL/GenBank/DDBJ databases">
        <title>Genomic Encyclopedia of Type Strains, Phase III (KMG-III): the genomes of soil and plant-associated and newly described type strains.</title>
        <authorList>
            <person name="Whitman W."/>
        </authorList>
    </citation>
    <scope>NUCLEOTIDE SEQUENCE [LARGE SCALE GENOMIC DNA]</scope>
    <source>
        <strain evidence="2 3">CECT 8234</strain>
    </source>
</reference>
<evidence type="ECO:0000256" key="1">
    <source>
        <dbReference type="SAM" id="Phobius"/>
    </source>
</evidence>
<protein>
    <submittedName>
        <fullName evidence="2">Uncharacterized protein</fullName>
    </submittedName>
</protein>
<feature type="transmembrane region" description="Helical" evidence="1">
    <location>
        <begin position="41"/>
        <end position="61"/>
    </location>
</feature>
<name>A0A7W5C9T0_9BACL</name>